<dbReference type="InterPro" id="IPR011032">
    <property type="entry name" value="GroES-like_sf"/>
</dbReference>
<keyword evidence="2 4" id="KW-0560">Oxidoreductase</keyword>
<dbReference type="CDD" id="cd05286">
    <property type="entry name" value="QOR2"/>
    <property type="match status" value="1"/>
</dbReference>
<reference evidence="4" key="1">
    <citation type="submission" date="2016-10" db="EMBL/GenBank/DDBJ databases">
        <title>Sequence of Gallionella enrichment culture.</title>
        <authorList>
            <person name="Poehlein A."/>
            <person name="Muehling M."/>
            <person name="Daniel R."/>
        </authorList>
    </citation>
    <scope>NUCLEOTIDE SEQUENCE</scope>
</reference>
<dbReference type="Pfam" id="PF00107">
    <property type="entry name" value="ADH_zinc_N"/>
    <property type="match status" value="1"/>
</dbReference>
<dbReference type="InterPro" id="IPR020843">
    <property type="entry name" value="ER"/>
</dbReference>
<dbReference type="GO" id="GO:0005829">
    <property type="term" value="C:cytosol"/>
    <property type="evidence" value="ECO:0007669"/>
    <property type="project" value="TreeGrafter"/>
</dbReference>
<dbReference type="AlphaFoldDB" id="A0A1J5TET5"/>
<dbReference type="FunFam" id="3.40.50.720:FF:000053">
    <property type="entry name" value="Quinone oxidoreductase 1"/>
    <property type="match status" value="1"/>
</dbReference>
<dbReference type="InterPro" id="IPR013149">
    <property type="entry name" value="ADH-like_C"/>
</dbReference>
<dbReference type="GO" id="GO:0008270">
    <property type="term" value="F:zinc ion binding"/>
    <property type="evidence" value="ECO:0007669"/>
    <property type="project" value="InterPro"/>
</dbReference>
<dbReference type="InterPro" id="IPR013154">
    <property type="entry name" value="ADH-like_N"/>
</dbReference>
<evidence type="ECO:0000256" key="2">
    <source>
        <dbReference type="ARBA" id="ARBA00023002"/>
    </source>
</evidence>
<dbReference type="EMBL" id="MLJW01000011">
    <property type="protein sequence ID" value="OIR14680.1"/>
    <property type="molecule type" value="Genomic_DNA"/>
</dbReference>
<feature type="domain" description="Enoyl reductase (ER)" evidence="3">
    <location>
        <begin position="11"/>
        <end position="321"/>
    </location>
</feature>
<protein>
    <submittedName>
        <fullName evidence="4">Quinone oxidoreductase 1</fullName>
        <ecNumber evidence="4">1.6.5.5</ecNumber>
    </submittedName>
</protein>
<evidence type="ECO:0000259" key="3">
    <source>
        <dbReference type="SMART" id="SM00829"/>
    </source>
</evidence>
<dbReference type="GO" id="GO:0003960">
    <property type="term" value="F:quinone reductase (NADPH) activity"/>
    <property type="evidence" value="ECO:0007669"/>
    <property type="project" value="UniProtKB-EC"/>
</dbReference>
<dbReference type="Gene3D" id="3.40.50.720">
    <property type="entry name" value="NAD(P)-binding Rossmann-like Domain"/>
    <property type="match status" value="1"/>
</dbReference>
<dbReference type="SUPFAM" id="SSF50129">
    <property type="entry name" value="GroES-like"/>
    <property type="match status" value="1"/>
</dbReference>
<sequence>MPHAIRIHQTGGPEVLKWEEVEVGSPGPGQVRLRQTVVGLNYIDVYHRTGLYPLPLPAILGTEGAGVVEAVGEGVTHLKTGDRVAYASVIGSYAEARLIAADRLVKLPANIEDRTAAAMMLQGMTARYLIRDIYKVGPGDTILIHAAAGGVGLIVCQWASALGATVIGTVSSDEKAALAKANGCHHTIIYTREDFQARVLEITGGKKLPVAYDSVGKDTFMKSLDCLQPRGLMVLFGSSSGAVPPFDLTLLSQKGSLLVTRPTLATFIATRALLEENSADLFDAVSSGKVKININQSYPLKDTAQAHRDLEARKTTGSTVLTV</sequence>
<accession>A0A1J5TET5</accession>
<dbReference type="PROSITE" id="PS01162">
    <property type="entry name" value="QOR_ZETA_CRYSTAL"/>
    <property type="match status" value="1"/>
</dbReference>
<name>A0A1J5TET5_9ZZZZ</name>
<dbReference type="GO" id="GO:0070402">
    <property type="term" value="F:NADPH binding"/>
    <property type="evidence" value="ECO:0007669"/>
    <property type="project" value="TreeGrafter"/>
</dbReference>
<proteinExistence type="predicted"/>
<dbReference type="SMART" id="SM00829">
    <property type="entry name" value="PKS_ER"/>
    <property type="match status" value="1"/>
</dbReference>
<dbReference type="PANTHER" id="PTHR48106">
    <property type="entry name" value="QUINONE OXIDOREDUCTASE PIG3-RELATED"/>
    <property type="match status" value="1"/>
</dbReference>
<dbReference type="InterPro" id="IPR047618">
    <property type="entry name" value="QOR-like"/>
</dbReference>
<evidence type="ECO:0000313" key="4">
    <source>
        <dbReference type="EMBL" id="OIR14680.1"/>
    </source>
</evidence>
<dbReference type="GO" id="GO:0035925">
    <property type="term" value="F:mRNA 3'-UTR AU-rich region binding"/>
    <property type="evidence" value="ECO:0007669"/>
    <property type="project" value="TreeGrafter"/>
</dbReference>
<dbReference type="EC" id="1.6.5.5" evidence="4"/>
<dbReference type="PANTHER" id="PTHR48106:SF13">
    <property type="entry name" value="QUINONE OXIDOREDUCTASE-RELATED"/>
    <property type="match status" value="1"/>
</dbReference>
<dbReference type="InterPro" id="IPR036291">
    <property type="entry name" value="NAD(P)-bd_dom_sf"/>
</dbReference>
<organism evidence="4">
    <name type="scientific">mine drainage metagenome</name>
    <dbReference type="NCBI Taxonomy" id="410659"/>
    <lineage>
        <taxon>unclassified sequences</taxon>
        <taxon>metagenomes</taxon>
        <taxon>ecological metagenomes</taxon>
    </lineage>
</organism>
<keyword evidence="1" id="KW-0521">NADP</keyword>
<dbReference type="SUPFAM" id="SSF51735">
    <property type="entry name" value="NAD(P)-binding Rossmann-fold domains"/>
    <property type="match status" value="1"/>
</dbReference>
<gene>
    <name evidence="4" type="primary">qorA_3</name>
    <name evidence="4" type="ORF">GALL_44860</name>
</gene>
<comment type="caution">
    <text evidence="4">The sequence shown here is derived from an EMBL/GenBank/DDBJ whole genome shotgun (WGS) entry which is preliminary data.</text>
</comment>
<dbReference type="NCBIfam" id="NF008024">
    <property type="entry name" value="PRK10754.1"/>
    <property type="match status" value="1"/>
</dbReference>
<evidence type="ECO:0000256" key="1">
    <source>
        <dbReference type="ARBA" id="ARBA00022857"/>
    </source>
</evidence>
<dbReference type="Gene3D" id="3.90.180.10">
    <property type="entry name" value="Medium-chain alcohol dehydrogenases, catalytic domain"/>
    <property type="match status" value="1"/>
</dbReference>
<dbReference type="InterPro" id="IPR002364">
    <property type="entry name" value="Quin_OxRdtase/zeta-crystal_CS"/>
</dbReference>
<dbReference type="Pfam" id="PF08240">
    <property type="entry name" value="ADH_N"/>
    <property type="match status" value="1"/>
</dbReference>